<proteinExistence type="predicted"/>
<dbReference type="EMBL" id="KV417653">
    <property type="protein sequence ID" value="KZP12066.1"/>
    <property type="molecule type" value="Genomic_DNA"/>
</dbReference>
<sequence>MPLLSSIELGCDRYLTFDKQLFPSGVPRLTTACIHSINIRTIHHCLSAFGSLTSLQLKALIIYNHDNDMAYSLFRDALMAMPSLHHLDLSIKIFEASPGRLPILLPRIQHLHAHCNGYMIDSNPLSSLLHSITAASLVALSLSNQRDSDLLELITHASKPHFPSLQHLILTNVSSKVQHLTALAQAFPDIERLTFTPDHSASAPDINRIFDTFLCGAGPGDTAENGAPLWPKVQSIALSTFRERFAVPQLKSKILQLQAAGHHIRKLLLPQYMHPAMVEVGEIIALEEFYVDWPTPFEW</sequence>
<dbReference type="AlphaFoldDB" id="A0A166AXS1"/>
<dbReference type="SUPFAM" id="SSF52047">
    <property type="entry name" value="RNI-like"/>
    <property type="match status" value="1"/>
</dbReference>
<dbReference type="Gene3D" id="3.80.10.10">
    <property type="entry name" value="Ribonuclease Inhibitor"/>
    <property type="match status" value="1"/>
</dbReference>
<dbReference type="Proteomes" id="UP000076532">
    <property type="component" value="Unassembled WGS sequence"/>
</dbReference>
<evidence type="ECO:0000313" key="2">
    <source>
        <dbReference type="Proteomes" id="UP000076532"/>
    </source>
</evidence>
<protein>
    <recommendedName>
        <fullName evidence="3">F-box domain-containing protein</fullName>
    </recommendedName>
</protein>
<gene>
    <name evidence="1" type="ORF">FIBSPDRAFT_1050356</name>
</gene>
<name>A0A166AXS1_9AGAM</name>
<organism evidence="1 2">
    <name type="scientific">Athelia psychrophila</name>
    <dbReference type="NCBI Taxonomy" id="1759441"/>
    <lineage>
        <taxon>Eukaryota</taxon>
        <taxon>Fungi</taxon>
        <taxon>Dikarya</taxon>
        <taxon>Basidiomycota</taxon>
        <taxon>Agaricomycotina</taxon>
        <taxon>Agaricomycetes</taxon>
        <taxon>Agaricomycetidae</taxon>
        <taxon>Atheliales</taxon>
        <taxon>Atheliaceae</taxon>
        <taxon>Athelia</taxon>
    </lineage>
</organism>
<keyword evidence="2" id="KW-1185">Reference proteome</keyword>
<dbReference type="OrthoDB" id="3203373at2759"/>
<dbReference type="InterPro" id="IPR032675">
    <property type="entry name" value="LRR_dom_sf"/>
</dbReference>
<evidence type="ECO:0000313" key="1">
    <source>
        <dbReference type="EMBL" id="KZP12066.1"/>
    </source>
</evidence>
<accession>A0A166AXS1</accession>
<reference evidence="1 2" key="1">
    <citation type="journal article" date="2016" name="Mol. Biol. Evol.">
        <title>Comparative Genomics of Early-Diverging Mushroom-Forming Fungi Provides Insights into the Origins of Lignocellulose Decay Capabilities.</title>
        <authorList>
            <person name="Nagy L.G."/>
            <person name="Riley R."/>
            <person name="Tritt A."/>
            <person name="Adam C."/>
            <person name="Daum C."/>
            <person name="Floudas D."/>
            <person name="Sun H."/>
            <person name="Yadav J.S."/>
            <person name="Pangilinan J."/>
            <person name="Larsson K.H."/>
            <person name="Matsuura K."/>
            <person name="Barry K."/>
            <person name="Labutti K."/>
            <person name="Kuo R."/>
            <person name="Ohm R.A."/>
            <person name="Bhattacharya S.S."/>
            <person name="Shirouzu T."/>
            <person name="Yoshinaga Y."/>
            <person name="Martin F.M."/>
            <person name="Grigoriev I.V."/>
            <person name="Hibbett D.S."/>
        </authorList>
    </citation>
    <scope>NUCLEOTIDE SEQUENCE [LARGE SCALE GENOMIC DNA]</scope>
    <source>
        <strain evidence="1 2">CBS 109695</strain>
    </source>
</reference>
<evidence type="ECO:0008006" key="3">
    <source>
        <dbReference type="Google" id="ProtNLM"/>
    </source>
</evidence>